<dbReference type="HOGENOM" id="CLU_3356303_0_0_9"/>
<organism evidence="1 2">
    <name type="scientific">Faecalibacterium prausnitzii M21/2</name>
    <dbReference type="NCBI Taxonomy" id="411485"/>
    <lineage>
        <taxon>Bacteria</taxon>
        <taxon>Bacillati</taxon>
        <taxon>Bacillota</taxon>
        <taxon>Clostridia</taxon>
        <taxon>Eubacteriales</taxon>
        <taxon>Oscillospiraceae</taxon>
        <taxon>Faecalibacterium</taxon>
    </lineage>
</organism>
<comment type="caution">
    <text evidence="1">The sequence shown here is derived from an EMBL/GenBank/DDBJ whole genome shotgun (WGS) entry which is preliminary data.</text>
</comment>
<reference evidence="1 2" key="1">
    <citation type="submission" date="2007-09" db="EMBL/GenBank/DDBJ databases">
        <title>Draft genome sequence of Faecalibacterium prausnitzii M21/2.</title>
        <authorList>
            <person name="Sudarsanam P."/>
            <person name="Ley R."/>
            <person name="Guruge J."/>
            <person name="Turnbaugh P.J."/>
            <person name="Mahowald M."/>
            <person name="Liep D."/>
            <person name="Gordon J."/>
        </authorList>
    </citation>
    <scope>NUCLEOTIDE SEQUENCE [LARGE SCALE GENOMIC DNA]</scope>
    <source>
        <strain evidence="1 2">M21/2</strain>
    </source>
</reference>
<name>A8S620_9FIRM</name>
<dbReference type="AlphaFoldDB" id="A8S620"/>
<accession>A8S620</accession>
<gene>
    <name evidence="1" type="ORF">FAEPRAM212_00046</name>
</gene>
<dbReference type="Proteomes" id="UP000005945">
    <property type="component" value="Unassembled WGS sequence"/>
</dbReference>
<protein>
    <submittedName>
        <fullName evidence="1">Uncharacterized protein</fullName>
    </submittedName>
</protein>
<reference evidence="1 2" key="2">
    <citation type="submission" date="2007-09" db="EMBL/GenBank/DDBJ databases">
        <authorList>
            <person name="Fulton L."/>
            <person name="Clifton S."/>
            <person name="Fulton B."/>
            <person name="Xu J."/>
            <person name="Minx P."/>
            <person name="Pepin K.H."/>
            <person name="Johnson M."/>
            <person name="Thiruvilangam P."/>
            <person name="Bhonagiri V."/>
            <person name="Nash W.E."/>
            <person name="Mardis E.R."/>
            <person name="Wilson R.K."/>
        </authorList>
    </citation>
    <scope>NUCLEOTIDE SEQUENCE [LARGE SCALE GENOMIC DNA]</scope>
    <source>
        <strain evidence="1 2">M21/2</strain>
    </source>
</reference>
<proteinExistence type="predicted"/>
<evidence type="ECO:0000313" key="1">
    <source>
        <dbReference type="EMBL" id="EDP23158.1"/>
    </source>
</evidence>
<sequence>MVSKTILSIINEAFPCDPTRENGVQESPQTFLNPEI</sequence>
<dbReference type="EMBL" id="ABED02000008">
    <property type="protein sequence ID" value="EDP23158.1"/>
    <property type="molecule type" value="Genomic_DNA"/>
</dbReference>
<evidence type="ECO:0000313" key="2">
    <source>
        <dbReference type="Proteomes" id="UP000005945"/>
    </source>
</evidence>